<evidence type="ECO:0000256" key="5">
    <source>
        <dbReference type="ARBA" id="ARBA00022490"/>
    </source>
</evidence>
<dbReference type="GO" id="GO:0000049">
    <property type="term" value="F:tRNA binding"/>
    <property type="evidence" value="ECO:0007669"/>
    <property type="project" value="TreeGrafter"/>
</dbReference>
<evidence type="ECO:0000256" key="3">
    <source>
        <dbReference type="ARBA" id="ARBA00008920"/>
    </source>
</evidence>
<dbReference type="CDD" id="cd12610">
    <property type="entry name" value="RRM1_SECp43"/>
    <property type="match status" value="1"/>
</dbReference>
<dbReference type="InterPro" id="IPR012677">
    <property type="entry name" value="Nucleotide-bd_a/b_plait_sf"/>
</dbReference>
<evidence type="ECO:0000313" key="16">
    <source>
        <dbReference type="EMBL" id="KAG6932493.1"/>
    </source>
</evidence>
<keyword evidence="5" id="KW-0963">Cytoplasm</keyword>
<dbReference type="PROSITE" id="PS50102">
    <property type="entry name" value="RRM"/>
    <property type="match status" value="2"/>
</dbReference>
<organism evidence="16 17">
    <name type="scientific">Chelydra serpentina</name>
    <name type="common">Snapping turtle</name>
    <name type="synonym">Testudo serpentina</name>
    <dbReference type="NCBI Taxonomy" id="8475"/>
    <lineage>
        <taxon>Eukaryota</taxon>
        <taxon>Metazoa</taxon>
        <taxon>Chordata</taxon>
        <taxon>Craniata</taxon>
        <taxon>Vertebrata</taxon>
        <taxon>Euteleostomi</taxon>
        <taxon>Archelosauria</taxon>
        <taxon>Testudinata</taxon>
        <taxon>Testudines</taxon>
        <taxon>Cryptodira</taxon>
        <taxon>Durocryptodira</taxon>
        <taxon>Americhelydia</taxon>
        <taxon>Chelydroidea</taxon>
        <taxon>Chelydridae</taxon>
        <taxon>Chelydra</taxon>
    </lineage>
</organism>
<evidence type="ECO:0000256" key="1">
    <source>
        <dbReference type="ARBA" id="ARBA00004123"/>
    </source>
</evidence>
<evidence type="ECO:0000256" key="11">
    <source>
        <dbReference type="ARBA" id="ARBA00033477"/>
    </source>
</evidence>
<dbReference type="FunFam" id="3.30.70.330:FF:000166">
    <property type="entry name" value="Trna selenocysteine 1-associated protein 1"/>
    <property type="match status" value="1"/>
</dbReference>
<dbReference type="SMART" id="SM00360">
    <property type="entry name" value="RRM"/>
    <property type="match status" value="2"/>
</dbReference>
<dbReference type="Gene3D" id="3.30.70.330">
    <property type="match status" value="2"/>
</dbReference>
<dbReference type="InterPro" id="IPR041085">
    <property type="entry name" value="TSAP1_C"/>
</dbReference>
<keyword evidence="9" id="KW-0539">Nucleus</keyword>
<evidence type="ECO:0000256" key="10">
    <source>
        <dbReference type="ARBA" id="ARBA00024717"/>
    </source>
</evidence>
<sequence length="387" mass="42551">MPFALHAVSVLLPGAFCPGSPCAAVAPPAGRARCGRLGALPGGGSALCPAGPRRRRRRGSAAAGAGSGDTVRRRRRKRRRGRAGSPSRGPPSPPGACGSSMAASLWMGDLEPYMDENFVSRAFATMGELVLSVKIIRNRLTGIPAGYCFVEFADLATAEKCLHKINGKPLPGATPSKRFKLNYATYGKQPDNSPEYSLFVGDLTPDVDDGMLYEFFVKVYPSCRGGKVVLDQTGVSKGYGFVKFTDELEQKRALTECQGAVGLGSKPVRLSVAIPKANRVKTVEYNQMYNYNYNQYYQQYQNYYAQWGYDQNTGSYSYSYPQYGYTQSTMQTYEEVGEDALEDPMPQMDVTEANKQFMEQSEELYDALMDCHWQPLDTVSSEIPAML</sequence>
<dbReference type="InterPro" id="IPR035979">
    <property type="entry name" value="RBD_domain_sf"/>
</dbReference>
<comment type="caution">
    <text evidence="16">The sequence shown here is derived from an EMBL/GenBank/DDBJ whole genome shotgun (WGS) entry which is preliminary data.</text>
</comment>
<evidence type="ECO:0000256" key="4">
    <source>
        <dbReference type="ARBA" id="ARBA00016598"/>
    </source>
</evidence>
<gene>
    <name evidence="16" type="primary">TRNAU1AP</name>
    <name evidence="16" type="ORF">G0U57_021349</name>
</gene>
<dbReference type="GO" id="GO:0005634">
    <property type="term" value="C:nucleus"/>
    <property type="evidence" value="ECO:0007669"/>
    <property type="project" value="UniProtKB-SubCell"/>
</dbReference>
<dbReference type="FunFam" id="3.30.70.330:FF:000159">
    <property type="entry name" value="tRNA selenocysteine 1-associated protein 1"/>
    <property type="match status" value="1"/>
</dbReference>
<dbReference type="GO" id="GO:0001514">
    <property type="term" value="P:selenocysteine incorporation"/>
    <property type="evidence" value="ECO:0007669"/>
    <property type="project" value="TreeGrafter"/>
</dbReference>
<feature type="chain" id="PRO_5035753712" description="tRNA selenocysteine 1-associated protein 1" evidence="14">
    <location>
        <begin position="23"/>
        <end position="387"/>
    </location>
</feature>
<dbReference type="InterPro" id="IPR040434">
    <property type="entry name" value="TSAP1"/>
</dbReference>
<dbReference type="Pfam" id="PF00076">
    <property type="entry name" value="RRM_1"/>
    <property type="match status" value="2"/>
</dbReference>
<feature type="domain" description="RRM" evidence="15">
    <location>
        <begin position="196"/>
        <end position="275"/>
    </location>
</feature>
<keyword evidence="17" id="KW-1185">Reference proteome</keyword>
<protein>
    <recommendedName>
        <fullName evidence="4">tRNA selenocysteine 1-associated protein 1</fullName>
    </recommendedName>
    <alternativeName>
        <fullName evidence="11">tRNA selenocysteine-associated protein 1</fullName>
    </alternativeName>
</protein>
<evidence type="ECO:0000256" key="7">
    <source>
        <dbReference type="ARBA" id="ARBA00022884"/>
    </source>
</evidence>
<keyword evidence="7 12" id="KW-0694">RNA-binding</keyword>
<dbReference type="PANTHER" id="PTHR37457:SF2">
    <property type="entry name" value="TRNA SELENOCYSTEINE 1-ASSOCIATED PROTEIN 1"/>
    <property type="match status" value="1"/>
</dbReference>
<keyword evidence="6" id="KW-0677">Repeat</keyword>
<reference evidence="16 17" key="1">
    <citation type="journal article" date="2020" name="G3 (Bethesda)">
        <title>Draft Genome of the Common Snapping Turtle, Chelydra serpentina, a Model for Phenotypic Plasticity in Reptiles.</title>
        <authorList>
            <person name="Das D."/>
            <person name="Singh S.K."/>
            <person name="Bierstedt J."/>
            <person name="Erickson A."/>
            <person name="Galli G.L.J."/>
            <person name="Crossley D.A. 2nd"/>
            <person name="Rhen T."/>
        </authorList>
    </citation>
    <scope>NUCLEOTIDE SEQUENCE [LARGE SCALE GENOMIC DNA]</scope>
    <source>
        <strain evidence="16">KW</strain>
    </source>
</reference>
<dbReference type="InterPro" id="IPR000504">
    <property type="entry name" value="RRM_dom"/>
</dbReference>
<comment type="similarity">
    <text evidence="3">Belongs to the RRM TRSPAP family.</text>
</comment>
<comment type="function">
    <text evidence="10">Involved in the early steps of selenocysteine biosynthesis and tRNA(Sec) charging to the later steps resulting in the cotranslational incorporation of selenocysteine into selenoproteins. Stabilizes the SECISBP2, EEFSEC and tRNA(Sec) complex. May be involved in the methylation of tRNA(Sec). Enhances efficiency of selenoproteins synthesis.</text>
</comment>
<dbReference type="EMBL" id="JAHGAV010000095">
    <property type="protein sequence ID" value="KAG6932493.1"/>
    <property type="molecule type" value="Genomic_DNA"/>
</dbReference>
<dbReference type="OrthoDB" id="446113at2759"/>
<feature type="signal peptide" evidence="14">
    <location>
        <begin position="1"/>
        <end position="22"/>
    </location>
</feature>
<evidence type="ECO:0000256" key="13">
    <source>
        <dbReference type="SAM" id="MobiDB-lite"/>
    </source>
</evidence>
<dbReference type="Proteomes" id="UP000765507">
    <property type="component" value="Unassembled WGS sequence"/>
</dbReference>
<proteinExistence type="inferred from homology"/>
<evidence type="ECO:0000313" key="17">
    <source>
        <dbReference type="Proteomes" id="UP000765507"/>
    </source>
</evidence>
<evidence type="ECO:0000256" key="6">
    <source>
        <dbReference type="ARBA" id="ARBA00022737"/>
    </source>
</evidence>
<feature type="domain" description="RRM" evidence="15">
    <location>
        <begin position="103"/>
        <end position="186"/>
    </location>
</feature>
<evidence type="ECO:0000256" key="2">
    <source>
        <dbReference type="ARBA" id="ARBA00004496"/>
    </source>
</evidence>
<dbReference type="SUPFAM" id="SSF54928">
    <property type="entry name" value="RNA-binding domain, RBD"/>
    <property type="match status" value="1"/>
</dbReference>
<evidence type="ECO:0000259" key="15">
    <source>
        <dbReference type="PROSITE" id="PS50102"/>
    </source>
</evidence>
<evidence type="ECO:0000256" key="12">
    <source>
        <dbReference type="PROSITE-ProRule" id="PRU00176"/>
    </source>
</evidence>
<dbReference type="AlphaFoldDB" id="A0A8T1SV74"/>
<evidence type="ECO:0000256" key="9">
    <source>
        <dbReference type="ARBA" id="ARBA00023242"/>
    </source>
</evidence>
<dbReference type="PANTHER" id="PTHR37457">
    <property type="entry name" value="TRNA SELENOCYSTEINE 1-ASSOCIATED PROTEIN 1-RELATED"/>
    <property type="match status" value="1"/>
</dbReference>
<name>A0A8T1SV74_CHESE</name>
<feature type="compositionally biased region" description="Basic residues" evidence="13">
    <location>
        <begin position="72"/>
        <end position="82"/>
    </location>
</feature>
<dbReference type="InterPro" id="IPR034510">
    <property type="entry name" value="SECp43_RRM2"/>
</dbReference>
<comment type="subcellular location">
    <subcellularLocation>
        <location evidence="2">Cytoplasm</location>
    </subcellularLocation>
    <subcellularLocation>
        <location evidence="1">Nucleus</location>
    </subcellularLocation>
</comment>
<accession>A0A8T1SV74</accession>
<keyword evidence="8" id="KW-0648">Protein biosynthesis</keyword>
<dbReference type="GO" id="GO:0005737">
    <property type="term" value="C:cytoplasm"/>
    <property type="evidence" value="ECO:0007669"/>
    <property type="project" value="UniProtKB-SubCell"/>
</dbReference>
<keyword evidence="14" id="KW-0732">Signal</keyword>
<dbReference type="CDD" id="cd12612">
    <property type="entry name" value="RRM2_SECp43"/>
    <property type="match status" value="1"/>
</dbReference>
<evidence type="ECO:0000256" key="14">
    <source>
        <dbReference type="SAM" id="SignalP"/>
    </source>
</evidence>
<feature type="region of interest" description="Disordered" evidence="13">
    <location>
        <begin position="45"/>
        <end position="98"/>
    </location>
</feature>
<evidence type="ECO:0000256" key="8">
    <source>
        <dbReference type="ARBA" id="ARBA00022917"/>
    </source>
</evidence>
<dbReference type="Pfam" id="PF17654">
    <property type="entry name" value="Trnau1ap"/>
    <property type="match status" value="1"/>
</dbReference>